<dbReference type="InterPro" id="IPR027417">
    <property type="entry name" value="P-loop_NTPase"/>
</dbReference>
<keyword evidence="8 15" id="KW-0378">Hydrolase</keyword>
<dbReference type="SMART" id="SM00382">
    <property type="entry name" value="AAA"/>
    <property type="match status" value="1"/>
</dbReference>
<gene>
    <name evidence="15" type="primary">ftsH</name>
    <name evidence="18" type="ORF">UY23_C0001G0214</name>
</gene>
<dbReference type="SUPFAM" id="SSF140990">
    <property type="entry name" value="FtsH protease domain-like"/>
    <property type="match status" value="1"/>
</dbReference>
<evidence type="ECO:0000256" key="14">
    <source>
        <dbReference type="ARBA" id="ARBA00061570"/>
    </source>
</evidence>
<dbReference type="Proteomes" id="UP000034956">
    <property type="component" value="Unassembled WGS sequence"/>
</dbReference>
<feature type="binding site" evidence="15">
    <location>
        <position position="501"/>
    </location>
    <ligand>
        <name>Zn(2+)</name>
        <dbReference type="ChEBI" id="CHEBI:29105"/>
        <note>catalytic</note>
    </ligand>
</feature>
<dbReference type="Pfam" id="PF00004">
    <property type="entry name" value="AAA"/>
    <property type="match status" value="1"/>
</dbReference>
<dbReference type="AlphaFoldDB" id="A0A0G1WMR3"/>
<comment type="cofactor">
    <cofactor evidence="15">
        <name>Zn(2+)</name>
        <dbReference type="ChEBI" id="CHEBI:29105"/>
    </cofactor>
    <text evidence="15">Binds 1 zinc ion per subunit.</text>
</comment>
<evidence type="ECO:0000256" key="13">
    <source>
        <dbReference type="ARBA" id="ARBA00023136"/>
    </source>
</evidence>
<dbReference type="Gene3D" id="1.10.8.60">
    <property type="match status" value="1"/>
</dbReference>
<dbReference type="InterPro" id="IPR041569">
    <property type="entry name" value="AAA_lid_3"/>
</dbReference>
<dbReference type="NCBIfam" id="TIGR01241">
    <property type="entry name" value="FtsH_fam"/>
    <property type="match status" value="1"/>
</dbReference>
<comment type="similarity">
    <text evidence="14 15">In the central section; belongs to the AAA ATPase family.</text>
</comment>
<dbReference type="Gene3D" id="3.40.50.300">
    <property type="entry name" value="P-loop containing nucleotide triphosphate hydrolases"/>
    <property type="match status" value="1"/>
</dbReference>
<feature type="transmembrane region" description="Helical" evidence="15">
    <location>
        <begin position="109"/>
        <end position="132"/>
    </location>
</feature>
<feature type="binding site" evidence="15">
    <location>
        <position position="429"/>
    </location>
    <ligand>
        <name>Zn(2+)</name>
        <dbReference type="ChEBI" id="CHEBI:29105"/>
        <note>catalytic</note>
    </ligand>
</feature>
<evidence type="ECO:0000256" key="6">
    <source>
        <dbReference type="ARBA" id="ARBA00022723"/>
    </source>
</evidence>
<comment type="function">
    <text evidence="15">Acts as a processive, ATP-dependent zinc metallopeptidase for both cytoplasmic and membrane proteins. Plays a role in the quality control of integral membrane proteins.</text>
</comment>
<evidence type="ECO:0000256" key="4">
    <source>
        <dbReference type="ARBA" id="ARBA00022670"/>
    </source>
</evidence>
<keyword evidence="3 15" id="KW-1003">Cell membrane</keyword>
<dbReference type="GO" id="GO:0005524">
    <property type="term" value="F:ATP binding"/>
    <property type="evidence" value="ECO:0007669"/>
    <property type="project" value="UniProtKB-UniRule"/>
</dbReference>
<dbReference type="InterPro" id="IPR003960">
    <property type="entry name" value="ATPase_AAA_CS"/>
</dbReference>
<comment type="similarity">
    <text evidence="16">Belongs to the AAA ATPase family.</text>
</comment>
<feature type="binding site" evidence="15">
    <location>
        <begin position="203"/>
        <end position="210"/>
    </location>
    <ligand>
        <name>ATP</name>
        <dbReference type="ChEBI" id="CHEBI:30616"/>
    </ligand>
</feature>
<keyword evidence="9 15" id="KW-0862">Zinc</keyword>
<reference evidence="18 19" key="1">
    <citation type="journal article" date="2015" name="Nature">
        <title>rRNA introns, odd ribosomes, and small enigmatic genomes across a large radiation of phyla.</title>
        <authorList>
            <person name="Brown C.T."/>
            <person name="Hug L.A."/>
            <person name="Thomas B.C."/>
            <person name="Sharon I."/>
            <person name="Castelle C.J."/>
            <person name="Singh A."/>
            <person name="Wilkins M.J."/>
            <person name="Williams K.H."/>
            <person name="Banfield J.F."/>
        </authorList>
    </citation>
    <scope>NUCLEOTIDE SEQUENCE [LARGE SCALE GENOMIC DNA]</scope>
</reference>
<dbReference type="CDD" id="cd19501">
    <property type="entry name" value="RecA-like_FtsH"/>
    <property type="match status" value="1"/>
</dbReference>
<evidence type="ECO:0000313" key="19">
    <source>
        <dbReference type="Proteomes" id="UP000034956"/>
    </source>
</evidence>
<dbReference type="FunFam" id="1.20.58.760:FF:000001">
    <property type="entry name" value="ATP-dependent zinc metalloprotease FtsH"/>
    <property type="match status" value="1"/>
</dbReference>
<feature type="active site" evidence="15">
    <location>
        <position position="426"/>
    </location>
</feature>
<dbReference type="InterPro" id="IPR011546">
    <property type="entry name" value="Pept_M41_FtsH_extracell"/>
</dbReference>
<dbReference type="GO" id="GO:0008270">
    <property type="term" value="F:zinc ion binding"/>
    <property type="evidence" value="ECO:0007669"/>
    <property type="project" value="UniProtKB-UniRule"/>
</dbReference>
<accession>A0A0G1WMR3</accession>
<dbReference type="Gene3D" id="1.20.58.760">
    <property type="entry name" value="Peptidase M41"/>
    <property type="match status" value="1"/>
</dbReference>
<evidence type="ECO:0000256" key="9">
    <source>
        <dbReference type="ARBA" id="ARBA00022833"/>
    </source>
</evidence>
<organism evidence="18 19">
    <name type="scientific">Candidatus Jorgensenbacteria bacterium GW2011_GWA1_48_11</name>
    <dbReference type="NCBI Taxonomy" id="1618660"/>
    <lineage>
        <taxon>Bacteria</taxon>
        <taxon>Candidatus Joergenseniibacteriota</taxon>
    </lineage>
</organism>
<dbReference type="EC" id="3.4.24.-" evidence="15"/>
<keyword evidence="7 15" id="KW-0547">Nucleotide-binding</keyword>
<comment type="similarity">
    <text evidence="2 15">In the C-terminal section; belongs to the peptidase M41 family.</text>
</comment>
<dbReference type="SUPFAM" id="SSF52540">
    <property type="entry name" value="P-loop containing nucleoside triphosphate hydrolases"/>
    <property type="match status" value="1"/>
</dbReference>
<evidence type="ECO:0000256" key="2">
    <source>
        <dbReference type="ARBA" id="ARBA00010044"/>
    </source>
</evidence>
<protein>
    <recommendedName>
        <fullName evidence="15">ATP-dependent zinc metalloprotease FtsH</fullName>
        <ecNumber evidence="15">3.4.24.-</ecNumber>
    </recommendedName>
</protein>
<dbReference type="Pfam" id="PF06480">
    <property type="entry name" value="FtsH_ext"/>
    <property type="match status" value="1"/>
</dbReference>
<evidence type="ECO:0000256" key="8">
    <source>
        <dbReference type="ARBA" id="ARBA00022801"/>
    </source>
</evidence>
<dbReference type="InterPro" id="IPR037219">
    <property type="entry name" value="Peptidase_M41-like"/>
</dbReference>
<evidence type="ECO:0000256" key="16">
    <source>
        <dbReference type="RuleBase" id="RU003651"/>
    </source>
</evidence>
<dbReference type="PANTHER" id="PTHR23076:SF97">
    <property type="entry name" value="ATP-DEPENDENT ZINC METALLOPROTEASE YME1L1"/>
    <property type="match status" value="1"/>
</dbReference>
<dbReference type="GO" id="GO:0005886">
    <property type="term" value="C:plasma membrane"/>
    <property type="evidence" value="ECO:0007669"/>
    <property type="project" value="UniProtKB-SubCell"/>
</dbReference>
<evidence type="ECO:0000256" key="7">
    <source>
        <dbReference type="ARBA" id="ARBA00022741"/>
    </source>
</evidence>
<sequence length="613" mass="67371">MKTLSRNILWAILSLVLVTVFFSAFLDAGSQNVQSLTISELVQKINAGEVKSIAVNGNDLKIVLADGAKAASKKEVESGLVETLKNYGVEAAALQKADLTVQDQSGLKYWLGILIPTVLPVLVMILIFWWIFRQAKTGVNQAFSFGKINLKLFAPSKDKVTFKDVAGLKESKEELEEVVDFLKNPKKFLEIGARIPRGVLLMGPPGTGKTLMARAVAGESNVPFFHISASEFVEMFVGVGASRVRDLFSIAKKAAPSIIFIDEIDAVGRERGAGLGGGHDEREQTLNQILVEMDGFERETNVIVMAATNRPDVLDSALLRPGRFDRRVILDMPDIKAREEILQIHVKGKPLNKGVDLKLVAVRTPGFSGADLANLVNEAAIVAARHGERIVSQDDFLSSIEKVILGPERRSRVISKNEKEITAYHEAGHALVSAAIKDADPVHKISIISRGMAGGYTLKLPLEERRLKTKSQFLADLAVAFGGYAAEIQTFKDLTTGSSNDIREATDLARRLVTQYGMSEKLGPRTFGKTQEMIFLGREISTEKDYSEAVGTEIDAEVNLIIQKSFNAAKKIIATYKTALEAIAKTLMEKETLEQEEFYNLIKKYNLKPVIIR</sequence>
<evidence type="ECO:0000256" key="12">
    <source>
        <dbReference type="ARBA" id="ARBA00023049"/>
    </source>
</evidence>
<evidence type="ECO:0000256" key="5">
    <source>
        <dbReference type="ARBA" id="ARBA00022692"/>
    </source>
</evidence>
<comment type="subcellular location">
    <subcellularLocation>
        <location evidence="15">Cell membrane</location>
        <topology evidence="15">Multi-pass membrane protein</topology>
        <orientation evidence="15">Cytoplasmic side</orientation>
    </subcellularLocation>
    <subcellularLocation>
        <location evidence="1">Membrane</location>
    </subcellularLocation>
</comment>
<dbReference type="PATRIC" id="fig|1618660.3.peg.221"/>
<dbReference type="EMBL" id="LCPF01000001">
    <property type="protein sequence ID" value="KKU91608.1"/>
    <property type="molecule type" value="Genomic_DNA"/>
</dbReference>
<dbReference type="PROSITE" id="PS00674">
    <property type="entry name" value="AAA"/>
    <property type="match status" value="1"/>
</dbReference>
<dbReference type="HAMAP" id="MF_01458">
    <property type="entry name" value="FtsH"/>
    <property type="match status" value="1"/>
</dbReference>
<evidence type="ECO:0000256" key="11">
    <source>
        <dbReference type="ARBA" id="ARBA00022989"/>
    </source>
</evidence>
<evidence type="ECO:0000256" key="10">
    <source>
        <dbReference type="ARBA" id="ARBA00022840"/>
    </source>
</evidence>
<keyword evidence="11 15" id="KW-1133">Transmembrane helix</keyword>
<dbReference type="GO" id="GO:0030163">
    <property type="term" value="P:protein catabolic process"/>
    <property type="evidence" value="ECO:0007669"/>
    <property type="project" value="UniProtKB-UniRule"/>
</dbReference>
<keyword evidence="6 15" id="KW-0479">Metal-binding</keyword>
<comment type="subunit">
    <text evidence="15">Homohexamer.</text>
</comment>
<dbReference type="InterPro" id="IPR003593">
    <property type="entry name" value="AAA+_ATPase"/>
</dbReference>
<keyword evidence="10 15" id="KW-0067">ATP-binding</keyword>
<dbReference type="GO" id="GO:0004176">
    <property type="term" value="F:ATP-dependent peptidase activity"/>
    <property type="evidence" value="ECO:0007669"/>
    <property type="project" value="InterPro"/>
</dbReference>
<name>A0A0G1WMR3_9BACT</name>
<dbReference type="InterPro" id="IPR000642">
    <property type="entry name" value="Peptidase_M41"/>
</dbReference>
<dbReference type="Pfam" id="PF17862">
    <property type="entry name" value="AAA_lid_3"/>
    <property type="match status" value="1"/>
</dbReference>
<evidence type="ECO:0000256" key="3">
    <source>
        <dbReference type="ARBA" id="ARBA00022475"/>
    </source>
</evidence>
<evidence type="ECO:0000256" key="15">
    <source>
        <dbReference type="HAMAP-Rule" id="MF_01458"/>
    </source>
</evidence>
<dbReference type="Pfam" id="PF01434">
    <property type="entry name" value="Peptidase_M41"/>
    <property type="match status" value="1"/>
</dbReference>
<feature type="domain" description="AAA+ ATPase" evidence="17">
    <location>
        <begin position="195"/>
        <end position="334"/>
    </location>
</feature>
<keyword evidence="13 15" id="KW-0472">Membrane</keyword>
<dbReference type="GO" id="GO:0016887">
    <property type="term" value="F:ATP hydrolysis activity"/>
    <property type="evidence" value="ECO:0007669"/>
    <property type="project" value="UniProtKB-UniRule"/>
</dbReference>
<evidence type="ECO:0000256" key="1">
    <source>
        <dbReference type="ARBA" id="ARBA00004370"/>
    </source>
</evidence>
<proteinExistence type="inferred from homology"/>
<feature type="transmembrane region" description="Helical" evidence="15">
    <location>
        <begin position="7"/>
        <end position="26"/>
    </location>
</feature>
<evidence type="ECO:0000259" key="17">
    <source>
        <dbReference type="SMART" id="SM00382"/>
    </source>
</evidence>
<comment type="caution">
    <text evidence="18">The sequence shown here is derived from an EMBL/GenBank/DDBJ whole genome shotgun (WGS) entry which is preliminary data.</text>
</comment>
<keyword evidence="4 15" id="KW-0645">Protease</keyword>
<dbReference type="InterPro" id="IPR003959">
    <property type="entry name" value="ATPase_AAA_core"/>
</dbReference>
<dbReference type="InterPro" id="IPR005936">
    <property type="entry name" value="FtsH"/>
</dbReference>
<dbReference type="GO" id="GO:0006508">
    <property type="term" value="P:proteolysis"/>
    <property type="evidence" value="ECO:0007669"/>
    <property type="project" value="UniProtKB-KW"/>
</dbReference>
<evidence type="ECO:0000313" key="18">
    <source>
        <dbReference type="EMBL" id="KKU91608.1"/>
    </source>
</evidence>
<keyword evidence="5 15" id="KW-0812">Transmembrane</keyword>
<dbReference type="PANTHER" id="PTHR23076">
    <property type="entry name" value="METALLOPROTEASE M41 FTSH"/>
    <property type="match status" value="1"/>
</dbReference>
<dbReference type="GO" id="GO:0004222">
    <property type="term" value="F:metalloendopeptidase activity"/>
    <property type="evidence" value="ECO:0007669"/>
    <property type="project" value="InterPro"/>
</dbReference>
<dbReference type="FunFam" id="3.40.50.300:FF:000001">
    <property type="entry name" value="ATP-dependent zinc metalloprotease FtsH"/>
    <property type="match status" value="1"/>
</dbReference>
<dbReference type="FunFam" id="1.10.8.60:FF:000001">
    <property type="entry name" value="ATP-dependent zinc metalloprotease FtsH"/>
    <property type="match status" value="1"/>
</dbReference>
<feature type="binding site" evidence="15">
    <location>
        <position position="425"/>
    </location>
    <ligand>
        <name>Zn(2+)</name>
        <dbReference type="ChEBI" id="CHEBI:29105"/>
        <note>catalytic</note>
    </ligand>
</feature>
<keyword evidence="12 15" id="KW-0482">Metalloprotease</keyword>